<proteinExistence type="inferred from homology"/>
<feature type="domain" description="Sulfatase N-terminal" evidence="7">
    <location>
        <begin position="12"/>
        <end position="105"/>
    </location>
</feature>
<dbReference type="AlphaFoldDB" id="A0A9J6GIV3"/>
<dbReference type="PANTHER" id="PTHR10342">
    <property type="entry name" value="ARYLSULFATASE"/>
    <property type="match status" value="1"/>
</dbReference>
<evidence type="ECO:0000256" key="5">
    <source>
        <dbReference type="ARBA" id="ARBA00023180"/>
    </source>
</evidence>
<keyword evidence="9" id="KW-1185">Reference proteome</keyword>
<gene>
    <name evidence="8" type="ORF">HPB48_000201</name>
</gene>
<dbReference type="InterPro" id="IPR017850">
    <property type="entry name" value="Alkaline_phosphatase_core_sf"/>
</dbReference>
<evidence type="ECO:0000256" key="3">
    <source>
        <dbReference type="ARBA" id="ARBA00022723"/>
    </source>
</evidence>
<sequence length="107" mass="11815">MYTRVFSNAHAQGWADVGYHGSQQMLTPNLDSLAADGLALSHHYSQSSSTASRSAFLTGLYPVHTGTQNDDIKNSEPWGLPLKYKILPEYFKDLGYTTYAIGKVDQT</sequence>
<evidence type="ECO:0000256" key="2">
    <source>
        <dbReference type="ARBA" id="ARBA00008779"/>
    </source>
</evidence>
<dbReference type="VEuPathDB" id="VectorBase:HLOH_055442"/>
<comment type="caution">
    <text evidence="8">The sequence shown here is derived from an EMBL/GenBank/DDBJ whole genome shotgun (WGS) entry which is preliminary data.</text>
</comment>
<dbReference type="PANTHER" id="PTHR10342:SF273">
    <property type="entry name" value="RE14504P"/>
    <property type="match status" value="1"/>
</dbReference>
<dbReference type="OrthoDB" id="103349at2759"/>
<evidence type="ECO:0000313" key="9">
    <source>
        <dbReference type="Proteomes" id="UP000821853"/>
    </source>
</evidence>
<evidence type="ECO:0000256" key="4">
    <source>
        <dbReference type="ARBA" id="ARBA00022837"/>
    </source>
</evidence>
<dbReference type="InterPro" id="IPR047115">
    <property type="entry name" value="ARSB"/>
</dbReference>
<comment type="PTM">
    <text evidence="6">The conversion to 3-oxoalanine (also known as C-formylglycine, FGly), of a serine or cysteine residue in prokaryotes and of a cysteine residue in eukaryotes, is critical for catalytic activity.</text>
</comment>
<dbReference type="Pfam" id="PF00884">
    <property type="entry name" value="Sulfatase"/>
    <property type="match status" value="1"/>
</dbReference>
<keyword evidence="5" id="KW-0325">Glycoprotein</keyword>
<keyword evidence="4" id="KW-0106">Calcium</keyword>
<dbReference type="SUPFAM" id="SSF53649">
    <property type="entry name" value="Alkaline phosphatase-like"/>
    <property type="match status" value="1"/>
</dbReference>
<evidence type="ECO:0000256" key="1">
    <source>
        <dbReference type="ARBA" id="ARBA00001913"/>
    </source>
</evidence>
<organism evidence="8 9">
    <name type="scientific">Haemaphysalis longicornis</name>
    <name type="common">Bush tick</name>
    <dbReference type="NCBI Taxonomy" id="44386"/>
    <lineage>
        <taxon>Eukaryota</taxon>
        <taxon>Metazoa</taxon>
        <taxon>Ecdysozoa</taxon>
        <taxon>Arthropoda</taxon>
        <taxon>Chelicerata</taxon>
        <taxon>Arachnida</taxon>
        <taxon>Acari</taxon>
        <taxon>Parasitiformes</taxon>
        <taxon>Ixodida</taxon>
        <taxon>Ixodoidea</taxon>
        <taxon>Ixodidae</taxon>
        <taxon>Haemaphysalinae</taxon>
        <taxon>Haemaphysalis</taxon>
    </lineage>
</organism>
<name>A0A9J6GIV3_HAELO</name>
<keyword evidence="3" id="KW-0479">Metal-binding</keyword>
<comment type="cofactor">
    <cofactor evidence="1">
        <name>Ca(2+)</name>
        <dbReference type="ChEBI" id="CHEBI:29108"/>
    </cofactor>
</comment>
<dbReference type="InterPro" id="IPR000917">
    <property type="entry name" value="Sulfatase_N"/>
</dbReference>
<evidence type="ECO:0000259" key="7">
    <source>
        <dbReference type="Pfam" id="PF00884"/>
    </source>
</evidence>
<feature type="modified residue" description="3-oxoalanine (Ser)" evidence="6">
    <location>
        <position position="49"/>
    </location>
</feature>
<accession>A0A9J6GIV3</accession>
<protein>
    <recommendedName>
        <fullName evidence="7">Sulfatase N-terminal domain-containing protein</fullName>
    </recommendedName>
</protein>
<dbReference type="EMBL" id="JABSTR010000007">
    <property type="protein sequence ID" value="KAH9374543.1"/>
    <property type="molecule type" value="Genomic_DNA"/>
</dbReference>
<dbReference type="GO" id="GO:0046872">
    <property type="term" value="F:metal ion binding"/>
    <property type="evidence" value="ECO:0007669"/>
    <property type="project" value="UniProtKB-KW"/>
</dbReference>
<reference evidence="8 9" key="1">
    <citation type="journal article" date="2020" name="Cell">
        <title>Large-Scale Comparative Analyses of Tick Genomes Elucidate Their Genetic Diversity and Vector Capacities.</title>
        <authorList>
            <consortium name="Tick Genome and Microbiome Consortium (TIGMIC)"/>
            <person name="Jia N."/>
            <person name="Wang J."/>
            <person name="Shi W."/>
            <person name="Du L."/>
            <person name="Sun Y."/>
            <person name="Zhan W."/>
            <person name="Jiang J.F."/>
            <person name="Wang Q."/>
            <person name="Zhang B."/>
            <person name="Ji P."/>
            <person name="Bell-Sakyi L."/>
            <person name="Cui X.M."/>
            <person name="Yuan T.T."/>
            <person name="Jiang B.G."/>
            <person name="Yang W.F."/>
            <person name="Lam T.T."/>
            <person name="Chang Q.C."/>
            <person name="Ding S.J."/>
            <person name="Wang X.J."/>
            <person name="Zhu J.G."/>
            <person name="Ruan X.D."/>
            <person name="Zhao L."/>
            <person name="Wei J.T."/>
            <person name="Ye R.Z."/>
            <person name="Que T.C."/>
            <person name="Du C.H."/>
            <person name="Zhou Y.H."/>
            <person name="Cheng J.X."/>
            <person name="Dai P.F."/>
            <person name="Guo W.B."/>
            <person name="Han X.H."/>
            <person name="Huang E.J."/>
            <person name="Li L.F."/>
            <person name="Wei W."/>
            <person name="Gao Y.C."/>
            <person name="Liu J.Z."/>
            <person name="Shao H.Z."/>
            <person name="Wang X."/>
            <person name="Wang C.C."/>
            <person name="Yang T.C."/>
            <person name="Huo Q.B."/>
            <person name="Li W."/>
            <person name="Chen H.Y."/>
            <person name="Chen S.E."/>
            <person name="Zhou L.G."/>
            <person name="Ni X.B."/>
            <person name="Tian J.H."/>
            <person name="Sheng Y."/>
            <person name="Liu T."/>
            <person name="Pan Y.S."/>
            <person name="Xia L.Y."/>
            <person name="Li J."/>
            <person name="Zhao F."/>
            <person name="Cao W.C."/>
        </authorList>
    </citation>
    <scope>NUCLEOTIDE SEQUENCE [LARGE SCALE GENOMIC DNA]</scope>
    <source>
        <strain evidence="8">HaeL-2018</strain>
    </source>
</reference>
<evidence type="ECO:0000313" key="8">
    <source>
        <dbReference type="EMBL" id="KAH9374543.1"/>
    </source>
</evidence>
<dbReference type="GO" id="GO:0008484">
    <property type="term" value="F:sulfuric ester hydrolase activity"/>
    <property type="evidence" value="ECO:0007669"/>
    <property type="project" value="InterPro"/>
</dbReference>
<evidence type="ECO:0000256" key="6">
    <source>
        <dbReference type="PIRSR" id="PIRSR600917-52"/>
    </source>
</evidence>
<dbReference type="Gene3D" id="3.40.720.10">
    <property type="entry name" value="Alkaline Phosphatase, subunit A"/>
    <property type="match status" value="1"/>
</dbReference>
<comment type="similarity">
    <text evidence="2">Belongs to the sulfatase family.</text>
</comment>
<dbReference type="Proteomes" id="UP000821853">
    <property type="component" value="Chromosome 5"/>
</dbReference>